<evidence type="ECO:0000313" key="3">
    <source>
        <dbReference type="EMBL" id="TCO73927.1"/>
    </source>
</evidence>
<keyword evidence="4" id="KW-1185">Reference proteome</keyword>
<evidence type="ECO:0000259" key="2">
    <source>
        <dbReference type="Pfam" id="PF14358"/>
    </source>
</evidence>
<keyword evidence="1" id="KW-1133">Transmembrane helix</keyword>
<dbReference type="InterPro" id="IPR025517">
    <property type="entry name" value="DUF4405"/>
</dbReference>
<feature type="transmembrane region" description="Helical" evidence="1">
    <location>
        <begin position="73"/>
        <end position="92"/>
    </location>
</feature>
<reference evidence="3 4" key="1">
    <citation type="submission" date="2019-03" db="EMBL/GenBank/DDBJ databases">
        <title>Genomic Encyclopedia of Type Strains, Phase IV (KMG-IV): sequencing the most valuable type-strain genomes for metagenomic binning, comparative biology and taxonomic classification.</title>
        <authorList>
            <person name="Goeker M."/>
        </authorList>
    </citation>
    <scope>NUCLEOTIDE SEQUENCE [LARGE SCALE GENOMIC DNA]</scope>
    <source>
        <strain evidence="3 4">DSM 4868</strain>
    </source>
</reference>
<name>A0A4R2KN07_9RHOB</name>
<sequence>MSTQATLRKFATPLTIGASLLLGVTGILMFFHANSGLNKLAHEWVGLAFVAIVGLHVAVNWRPFTAHLKRPVGQAAALAFAALLALSFLPLGGAKGGGRPDFALLQEIQAAPLDALAVVLNESPEGLAERLRGAGFSAADLDSSIVSLTGGDRQAEMELIKVIVAAPQG</sequence>
<dbReference type="AlphaFoldDB" id="A0A4R2KN07"/>
<dbReference type="Pfam" id="PF14358">
    <property type="entry name" value="DUF4405"/>
    <property type="match status" value="1"/>
</dbReference>
<feature type="transmembrane region" description="Helical" evidence="1">
    <location>
        <begin position="12"/>
        <end position="32"/>
    </location>
</feature>
<dbReference type="OrthoDB" id="5363112at2"/>
<accession>A0A4R2KN07</accession>
<evidence type="ECO:0000256" key="1">
    <source>
        <dbReference type="SAM" id="Phobius"/>
    </source>
</evidence>
<keyword evidence="1" id="KW-0472">Membrane</keyword>
<organism evidence="3 4">
    <name type="scientific">Rhodovulum euryhalinum</name>
    <dbReference type="NCBI Taxonomy" id="35805"/>
    <lineage>
        <taxon>Bacteria</taxon>
        <taxon>Pseudomonadati</taxon>
        <taxon>Pseudomonadota</taxon>
        <taxon>Alphaproteobacteria</taxon>
        <taxon>Rhodobacterales</taxon>
        <taxon>Paracoccaceae</taxon>
        <taxon>Rhodovulum</taxon>
    </lineage>
</organism>
<keyword evidence="1" id="KW-0812">Transmembrane</keyword>
<dbReference type="Proteomes" id="UP000295142">
    <property type="component" value="Unassembled WGS sequence"/>
</dbReference>
<comment type="caution">
    <text evidence="3">The sequence shown here is derived from an EMBL/GenBank/DDBJ whole genome shotgun (WGS) entry which is preliminary data.</text>
</comment>
<feature type="domain" description="Flavinylation-associated cytochrome" evidence="2">
    <location>
        <begin position="11"/>
        <end position="61"/>
    </location>
</feature>
<dbReference type="EMBL" id="SLWW01000001">
    <property type="protein sequence ID" value="TCO73927.1"/>
    <property type="molecule type" value="Genomic_DNA"/>
</dbReference>
<feature type="transmembrane region" description="Helical" evidence="1">
    <location>
        <begin position="44"/>
        <end position="61"/>
    </location>
</feature>
<evidence type="ECO:0000313" key="4">
    <source>
        <dbReference type="Proteomes" id="UP000295142"/>
    </source>
</evidence>
<gene>
    <name evidence="3" type="ORF">EV655_10183</name>
</gene>
<dbReference type="RefSeq" id="WP_132540117.1">
    <property type="nucleotide sequence ID" value="NZ_SLWW01000001.1"/>
</dbReference>
<protein>
    <submittedName>
        <fullName evidence="3">Uncharacterized protein DUF4405</fullName>
    </submittedName>
</protein>
<proteinExistence type="predicted"/>